<organism evidence="3 4">
    <name type="scientific">Podospora bellae-mahoneyi</name>
    <dbReference type="NCBI Taxonomy" id="2093777"/>
    <lineage>
        <taxon>Eukaryota</taxon>
        <taxon>Fungi</taxon>
        <taxon>Dikarya</taxon>
        <taxon>Ascomycota</taxon>
        <taxon>Pezizomycotina</taxon>
        <taxon>Sordariomycetes</taxon>
        <taxon>Sordariomycetidae</taxon>
        <taxon>Sordariales</taxon>
        <taxon>Podosporaceae</taxon>
        <taxon>Podospora</taxon>
    </lineage>
</organism>
<feature type="coiled-coil region" evidence="1">
    <location>
        <begin position="146"/>
        <end position="187"/>
    </location>
</feature>
<feature type="compositionally biased region" description="Acidic residues" evidence="2">
    <location>
        <begin position="441"/>
        <end position="514"/>
    </location>
</feature>
<evidence type="ECO:0000256" key="2">
    <source>
        <dbReference type="SAM" id="MobiDB-lite"/>
    </source>
</evidence>
<feature type="region of interest" description="Disordered" evidence="2">
    <location>
        <begin position="430"/>
        <end position="514"/>
    </location>
</feature>
<dbReference type="EMBL" id="JAFFGZ010000005">
    <property type="protein sequence ID" value="KAK4645057.1"/>
    <property type="molecule type" value="Genomic_DNA"/>
</dbReference>
<dbReference type="Proteomes" id="UP001322138">
    <property type="component" value="Unassembled WGS sequence"/>
</dbReference>
<gene>
    <name evidence="3" type="ORF">QC761_310460</name>
</gene>
<comment type="caution">
    <text evidence="3">The sequence shown here is derived from an EMBL/GenBank/DDBJ whole genome shotgun (WGS) entry which is preliminary data.</text>
</comment>
<protein>
    <submittedName>
        <fullName evidence="3">Uncharacterized protein</fullName>
    </submittedName>
</protein>
<evidence type="ECO:0000313" key="3">
    <source>
        <dbReference type="EMBL" id="KAK4645057.1"/>
    </source>
</evidence>
<keyword evidence="1" id="KW-0175">Coiled coil</keyword>
<keyword evidence="4" id="KW-1185">Reference proteome</keyword>
<evidence type="ECO:0000313" key="4">
    <source>
        <dbReference type="Proteomes" id="UP001322138"/>
    </source>
</evidence>
<dbReference type="GeneID" id="87897673"/>
<feature type="coiled-coil region" evidence="1">
    <location>
        <begin position="237"/>
        <end position="306"/>
    </location>
</feature>
<feature type="coiled-coil region" evidence="1">
    <location>
        <begin position="356"/>
        <end position="425"/>
    </location>
</feature>
<name>A0ABR0FQ92_9PEZI</name>
<proteinExistence type="predicted"/>
<reference evidence="3 4" key="1">
    <citation type="journal article" date="2023" name="bioRxiv">
        <title>High-quality genome assemblies of four members of thePodospora anserinaspecies complex.</title>
        <authorList>
            <person name="Ament-Velasquez S.L."/>
            <person name="Vogan A.A."/>
            <person name="Wallerman O."/>
            <person name="Hartmann F."/>
            <person name="Gautier V."/>
            <person name="Silar P."/>
            <person name="Giraud T."/>
            <person name="Johannesson H."/>
        </authorList>
    </citation>
    <scope>NUCLEOTIDE SEQUENCE [LARGE SCALE GENOMIC DNA]</scope>
    <source>
        <strain evidence="3 4">CBS 112042</strain>
    </source>
</reference>
<accession>A0ABR0FQ92</accession>
<evidence type="ECO:0000256" key="1">
    <source>
        <dbReference type="SAM" id="Coils"/>
    </source>
</evidence>
<sequence length="514" mass="60287">MMPDQFKAVQQRLAGLVQRVAPDLQELRQEVEELTKALAAEEEASDINRKMYITQRVALNWKLQQQTSEITNLHERQLKLSQELAACQQKIACSSTTHAEQIAAIEKDYDEQISTINSLHQREISDLQLRHQLSRHRDAVNAMHNADLLQTQLARERLKVDDLRRDCAKLEEECAQSKEEGDQSRKDCESWKMKYDESMKSNEQLQKKFRWETATVDSLCKNCIMLQEQGDEWMKKHNQMKEEHGELQDKHQNLEESDLALKSRYHAQSAELSVALERNHSLEEEVQQMKEQWKEEDRRATEAESQKLFFLAKLQSLQNDHAEHKEMYLKRRQAYKELLVLHVRLHGDHHKQSKVVEALRYDIKGLENIQKRLIEELEDMKDDCRKRRQECEDMMFSHNVLAARNDELLVQCIELQTKCEKLDDEVTGAQGFEIIGSPVESYDDEESDEENDEETDEENDEESEEDEGDEESQEDKEEDDDFDEADDQLSDLDGLVEVEDQVSDDDCEFPDEDK</sequence>
<dbReference type="RefSeq" id="XP_062734033.1">
    <property type="nucleotide sequence ID" value="XM_062878191.1"/>
</dbReference>